<sequence length="183" mass="20159">MGTEYDIPDVELEYAARLYRKAHTAGLVAGRSANGFATACLLVAVRKSPLQLPVSLRELEEVARATEDQIKTARGVLEVRMEIEIPPLEPQDLIPKVTSELNIGVPVEQCAKTLLRAFRADDETDCHGFSPRTLTGAALHAAYDTVDCDNRPTLSQLSDTLRVSASTISQRKRYLLQYTGICE</sequence>
<accession>A0A7J9SMS2</accession>
<dbReference type="Pfam" id="PF00382">
    <property type="entry name" value="TFIIB"/>
    <property type="match status" value="2"/>
</dbReference>
<dbReference type="PANTHER" id="PTHR11618:SF13">
    <property type="entry name" value="TRANSCRIPTION INITIATION FACTOR IIB"/>
    <property type="match status" value="1"/>
</dbReference>
<proteinExistence type="predicted"/>
<dbReference type="GO" id="GO:0017025">
    <property type="term" value="F:TBP-class protein binding"/>
    <property type="evidence" value="ECO:0007669"/>
    <property type="project" value="InterPro"/>
</dbReference>
<evidence type="ECO:0000313" key="4">
    <source>
        <dbReference type="EMBL" id="MBB6647743.1"/>
    </source>
</evidence>
<dbReference type="InterPro" id="IPR000812">
    <property type="entry name" value="TFIIB"/>
</dbReference>
<keyword evidence="2" id="KW-0804">Transcription</keyword>
<dbReference type="PANTHER" id="PTHR11618">
    <property type="entry name" value="TRANSCRIPTION INITIATION FACTOR IIB-RELATED"/>
    <property type="match status" value="1"/>
</dbReference>
<dbReference type="SUPFAM" id="SSF47954">
    <property type="entry name" value="Cyclin-like"/>
    <property type="match status" value="2"/>
</dbReference>
<dbReference type="Proteomes" id="UP000546257">
    <property type="component" value="Unassembled WGS sequence"/>
</dbReference>
<dbReference type="InterPro" id="IPR013150">
    <property type="entry name" value="TFIIB_cyclin"/>
</dbReference>
<organism evidence="4 5">
    <name type="scientific">Halobellus ruber</name>
    <dbReference type="NCBI Taxonomy" id="2761102"/>
    <lineage>
        <taxon>Archaea</taxon>
        <taxon>Methanobacteriati</taxon>
        <taxon>Methanobacteriota</taxon>
        <taxon>Stenosarchaea group</taxon>
        <taxon>Halobacteria</taxon>
        <taxon>Halobacteriales</taxon>
        <taxon>Haloferacaceae</taxon>
        <taxon>Halobellus</taxon>
    </lineage>
</organism>
<feature type="domain" description="Transcription factor TFIIB cyclin-like" evidence="3">
    <location>
        <begin position="5"/>
        <end position="71"/>
    </location>
</feature>
<dbReference type="InterPro" id="IPR036915">
    <property type="entry name" value="Cyclin-like_sf"/>
</dbReference>
<dbReference type="GO" id="GO:0097550">
    <property type="term" value="C:transcription preinitiation complex"/>
    <property type="evidence" value="ECO:0007669"/>
    <property type="project" value="TreeGrafter"/>
</dbReference>
<gene>
    <name evidence="4" type="ORF">H5V44_15875</name>
</gene>
<comment type="caution">
    <text evidence="4">The sequence shown here is derived from an EMBL/GenBank/DDBJ whole genome shotgun (WGS) entry which is preliminary data.</text>
</comment>
<dbReference type="AlphaFoldDB" id="A0A7J9SMS2"/>
<reference evidence="4 5" key="1">
    <citation type="submission" date="2020-08" db="EMBL/GenBank/DDBJ databases">
        <authorList>
            <person name="Seo M.-J."/>
        </authorList>
    </citation>
    <scope>NUCLEOTIDE SEQUENCE [LARGE SCALE GENOMIC DNA]</scope>
    <source>
        <strain evidence="4 5">MBLA0160</strain>
    </source>
</reference>
<evidence type="ECO:0000313" key="5">
    <source>
        <dbReference type="Proteomes" id="UP000546257"/>
    </source>
</evidence>
<dbReference type="Gene3D" id="1.10.472.10">
    <property type="entry name" value="Cyclin-like"/>
    <property type="match status" value="2"/>
</dbReference>
<evidence type="ECO:0000259" key="3">
    <source>
        <dbReference type="Pfam" id="PF00382"/>
    </source>
</evidence>
<dbReference type="EMBL" id="JACKXD010000007">
    <property type="protein sequence ID" value="MBB6647743.1"/>
    <property type="molecule type" value="Genomic_DNA"/>
</dbReference>
<keyword evidence="1" id="KW-0805">Transcription regulation</keyword>
<evidence type="ECO:0000256" key="2">
    <source>
        <dbReference type="ARBA" id="ARBA00023163"/>
    </source>
</evidence>
<protein>
    <recommendedName>
        <fullName evidence="3">Transcription factor TFIIB cyclin-like domain-containing protein</fullName>
    </recommendedName>
</protein>
<name>A0A7J9SMS2_9EURY</name>
<keyword evidence="5" id="KW-1185">Reference proteome</keyword>
<evidence type="ECO:0000256" key="1">
    <source>
        <dbReference type="ARBA" id="ARBA00023015"/>
    </source>
</evidence>
<dbReference type="GO" id="GO:0070897">
    <property type="term" value="P:transcription preinitiation complex assembly"/>
    <property type="evidence" value="ECO:0007669"/>
    <property type="project" value="InterPro"/>
</dbReference>
<feature type="domain" description="Transcription factor TFIIB cyclin-like" evidence="3">
    <location>
        <begin position="88"/>
        <end position="171"/>
    </location>
</feature>